<protein>
    <submittedName>
        <fullName evidence="2">Uncharacterized protein</fullName>
    </submittedName>
</protein>
<comment type="caution">
    <text evidence="2">The sequence shown here is derived from an EMBL/GenBank/DDBJ whole genome shotgun (WGS) entry which is preliminary data.</text>
</comment>
<keyword evidence="3" id="KW-1185">Reference proteome</keyword>
<feature type="region of interest" description="Disordered" evidence="1">
    <location>
        <begin position="65"/>
        <end position="90"/>
    </location>
</feature>
<proteinExistence type="predicted"/>
<sequence length="90" mass="9836">MPSKKDILDLHFMDARCKLIDVAAFLDRIERHPGEPDFRLEGLKKAIPLLLSEEPGRAKAILESLSDTSTEPIPEATIQGAFGAPNPPTS</sequence>
<reference evidence="2" key="1">
    <citation type="submission" date="2021-01" db="EMBL/GenBank/DDBJ databases">
        <title>Modified the classification status of verrucomicrobia.</title>
        <authorList>
            <person name="Feng X."/>
        </authorList>
    </citation>
    <scope>NUCLEOTIDE SEQUENCE</scope>
    <source>
        <strain evidence="2">KCTC 22201</strain>
    </source>
</reference>
<organism evidence="2 3">
    <name type="scientific">Haloferula rosea</name>
    <dbReference type="NCBI Taxonomy" id="490093"/>
    <lineage>
        <taxon>Bacteria</taxon>
        <taxon>Pseudomonadati</taxon>
        <taxon>Verrucomicrobiota</taxon>
        <taxon>Verrucomicrobiia</taxon>
        <taxon>Verrucomicrobiales</taxon>
        <taxon>Verrucomicrobiaceae</taxon>
        <taxon>Haloferula</taxon>
    </lineage>
</organism>
<evidence type="ECO:0000313" key="3">
    <source>
        <dbReference type="Proteomes" id="UP000658278"/>
    </source>
</evidence>
<dbReference type="AlphaFoldDB" id="A0A934RB82"/>
<name>A0A934RB82_9BACT</name>
<gene>
    <name evidence="2" type="ORF">JIN81_02065</name>
</gene>
<evidence type="ECO:0000313" key="2">
    <source>
        <dbReference type="EMBL" id="MBK1825791.1"/>
    </source>
</evidence>
<accession>A0A934RB82</accession>
<dbReference type="Proteomes" id="UP000658278">
    <property type="component" value="Unassembled WGS sequence"/>
</dbReference>
<dbReference type="RefSeq" id="WP_200275801.1">
    <property type="nucleotide sequence ID" value="NZ_JAENII010000001.1"/>
</dbReference>
<dbReference type="EMBL" id="JAENII010000001">
    <property type="protein sequence ID" value="MBK1825791.1"/>
    <property type="molecule type" value="Genomic_DNA"/>
</dbReference>
<evidence type="ECO:0000256" key="1">
    <source>
        <dbReference type="SAM" id="MobiDB-lite"/>
    </source>
</evidence>